<sequence length="1141" mass="127562">MKNQYASPLLLPPSSPFSTKLHSPRQCGVSLLHCCVVQQGKNVHNAFFFSFFYFARRGGIRFTFYQCDTSSVMMSQLHHHSLNVNRQSDNQNTVNYDLQLAPTVSNEGILPPNQAYWFMEPYPSDNNPQDGYYLQPVPVHEPNYVPQDSYHQPANYEPIPPLMGYSSDMVVPQSNAQYYVGHDNQQAYQFGYPTDPANSTQIMDSNFNMMSTNYQMPANQTFGQYTSDHNATGMVPYNDQDFWNSGIANYQMMPEPIQINTTHSNDHIYAHGQPEHNSTGSSAYHMTSMVSTYSNSKDIGSYGHGPEQTPINTNHSNGQNYGRGPLEQNSSRSSASQMTPMVTAHSNGHQMPTTHLDGYGNYGHVPPVHSSSGSSASQMASMVPAHSNGQNFNQYCHGLAEQTSKVSSNVPVYCNSVAASGNQPTNPMSYSNQMIPMVPTDSNGQNFSQYAYFPPEQNSSVSAPVYCNPVVAQGNQSTNSFSYPNQMTSQAPASHSYCSQPVGQSAAPTQWTAPPTVQNAQHFADNFPDVGHWGAYGVSNNSSKPEQIVAKPVTTSRHQNSGKYVSRSAQNASHTSMIPKQAATRMNQNGNYGQNRSASRYKTSNSGQQESRNSFAQTASKNGNSNYRMNPSQPATSSNVNYRTTRRNDPEQRNRTANGPIGNIPEFDSRIPPPVGEWGVYGAHNRASNDNYQKTNNLQSNGLSTSYKPSSTTNYKTAAKQTSSTGYTPNRNHKSQFDEYGRSRPSNQGNTSYNPRTSRPANQGNGSQNTGQSSYRQGPAPRNNAYGPLTVQIEEQSYPSTPSTEESKRNSKANLEVVPSDQKTIEIGPRKLNVRTVVCSEQIVLFIEMPAGYSSVQYFISTKMTFEDEWTMFKVYGNTPRTVYQIRTVAGKSYNLSVTCQSNEKVFIGEWGGKVRSVFSHQEFTYLHLKCAIFIDSNQQIPQMQEISVVYRCKPKEYWDQIKTHCQRMMYKYNKVVNGQPANLLNRRLAGLFFSTFIKSDGSLPKTSLFGDVRFSMSAGILLDPRVHRLYFGDFYCRSKRHYVTLVVTRKGSEADMYCFTNLLSLHPLFNPYLKIIHDNGNWRFFVATAVTVDLLYTENVHTCFGRLSPVEPRGGNLHGVYPNDKTCRMCNLYPKQLMLH</sequence>
<dbReference type="PANTHER" id="PTHR15698:SF4">
    <property type="entry name" value="PHYTANOYL-COA HYDROXYLASE-INTERACTING PROTEIN-LIKE C-TERMINAL DOMAIN-CONTAINING PROTEIN"/>
    <property type="match status" value="1"/>
</dbReference>
<feature type="compositionally biased region" description="Polar residues" evidence="1">
    <location>
        <begin position="744"/>
        <end position="776"/>
    </location>
</feature>
<feature type="compositionally biased region" description="Polar residues" evidence="1">
    <location>
        <begin position="793"/>
        <end position="804"/>
    </location>
</feature>
<feature type="compositionally biased region" description="Polar residues" evidence="1">
    <location>
        <begin position="309"/>
        <end position="320"/>
    </location>
</feature>
<name>A0AAE9IXE7_CAEBR</name>
<proteinExistence type="predicted"/>
<dbReference type="InterPro" id="IPR042868">
    <property type="entry name" value="PHYHIP/PHYHIPL"/>
</dbReference>
<dbReference type="Proteomes" id="UP000827892">
    <property type="component" value="Chromosome I"/>
</dbReference>
<feature type="region of interest" description="Disordered" evidence="1">
    <location>
        <begin position="309"/>
        <end position="350"/>
    </location>
</feature>
<accession>A0AAE9IXE7</accession>
<feature type="region of interest" description="Disordered" evidence="1">
    <location>
        <begin position="551"/>
        <end position="670"/>
    </location>
</feature>
<protein>
    <recommendedName>
        <fullName evidence="2">Phytanoyl-CoA hydroxylase-interacting protein-like C-terminal domain-containing protein</fullName>
    </recommendedName>
</protein>
<feature type="compositionally biased region" description="Polar residues" evidence="1">
    <location>
        <begin position="553"/>
        <end position="643"/>
    </location>
</feature>
<dbReference type="PANTHER" id="PTHR15698">
    <property type="entry name" value="PROTEIN CBG15099"/>
    <property type="match status" value="1"/>
</dbReference>
<feature type="compositionally biased region" description="Polar residues" evidence="1">
    <location>
        <begin position="327"/>
        <end position="350"/>
    </location>
</feature>
<dbReference type="Pfam" id="PF19281">
    <property type="entry name" value="PHYHIP_C"/>
    <property type="match status" value="1"/>
</dbReference>
<dbReference type="AlphaFoldDB" id="A0AAE9IXE7"/>
<evidence type="ECO:0000256" key="1">
    <source>
        <dbReference type="SAM" id="MobiDB-lite"/>
    </source>
</evidence>
<organism evidence="3 4">
    <name type="scientific">Caenorhabditis briggsae</name>
    <dbReference type="NCBI Taxonomy" id="6238"/>
    <lineage>
        <taxon>Eukaryota</taxon>
        <taxon>Metazoa</taxon>
        <taxon>Ecdysozoa</taxon>
        <taxon>Nematoda</taxon>
        <taxon>Chromadorea</taxon>
        <taxon>Rhabditida</taxon>
        <taxon>Rhabditina</taxon>
        <taxon>Rhabditomorpha</taxon>
        <taxon>Rhabditoidea</taxon>
        <taxon>Rhabditidae</taxon>
        <taxon>Peloderinae</taxon>
        <taxon>Caenorhabditis</taxon>
    </lineage>
</organism>
<evidence type="ECO:0000313" key="4">
    <source>
        <dbReference type="Proteomes" id="UP000827892"/>
    </source>
</evidence>
<dbReference type="InterPro" id="IPR045545">
    <property type="entry name" value="PHYIP/PHIPL_C"/>
</dbReference>
<dbReference type="EMBL" id="CP090891">
    <property type="protein sequence ID" value="ULU09924.1"/>
    <property type="molecule type" value="Genomic_DNA"/>
</dbReference>
<feature type="region of interest" description="Disordered" evidence="1">
    <location>
        <begin position="689"/>
        <end position="817"/>
    </location>
</feature>
<reference evidence="3 4" key="1">
    <citation type="submission" date="2022-05" db="EMBL/GenBank/DDBJ databases">
        <title>Chromosome-level reference genomes for two strains of Caenorhabditis briggsae: an improved platform for comparative genomics.</title>
        <authorList>
            <person name="Stevens L."/>
            <person name="Andersen E.C."/>
        </authorList>
    </citation>
    <scope>NUCLEOTIDE SEQUENCE [LARGE SCALE GENOMIC DNA]</scope>
    <source>
        <strain evidence="3">QX1410_ONT</strain>
        <tissue evidence="3">Whole-organism</tissue>
    </source>
</reference>
<feature type="domain" description="Phytanoyl-CoA hydroxylase-interacting protein-like C-terminal" evidence="2">
    <location>
        <begin position="938"/>
        <end position="1132"/>
    </location>
</feature>
<gene>
    <name evidence="3" type="ORF">L3Y34_014350</name>
</gene>
<feature type="compositionally biased region" description="Polar residues" evidence="1">
    <location>
        <begin position="689"/>
        <end position="730"/>
    </location>
</feature>
<evidence type="ECO:0000313" key="3">
    <source>
        <dbReference type="EMBL" id="ULU09924.1"/>
    </source>
</evidence>
<evidence type="ECO:0000259" key="2">
    <source>
        <dbReference type="Pfam" id="PF19281"/>
    </source>
</evidence>